<evidence type="ECO:0008006" key="3">
    <source>
        <dbReference type="Google" id="ProtNLM"/>
    </source>
</evidence>
<dbReference type="SUPFAM" id="SSF160379">
    <property type="entry name" value="SP0830-like"/>
    <property type="match status" value="1"/>
</dbReference>
<dbReference type="PANTHER" id="PTHR36439:SF1">
    <property type="entry name" value="DUF1697 DOMAIN-CONTAINING PROTEIN"/>
    <property type="match status" value="1"/>
</dbReference>
<dbReference type="PIRSF" id="PIRSF008502">
    <property type="entry name" value="UCP008502"/>
    <property type="match status" value="1"/>
</dbReference>
<dbReference type="STRING" id="1836467.BTR34_06260"/>
<accession>A0A1B7Z3I9</accession>
<dbReference type="OrthoDB" id="9806494at2"/>
<keyword evidence="2" id="KW-1185">Reference proteome</keyword>
<dbReference type="RefSeq" id="WP_068485197.1">
    <property type="nucleotide sequence ID" value="NZ_CP018760.1"/>
</dbReference>
<evidence type="ECO:0000313" key="1">
    <source>
        <dbReference type="EMBL" id="OBR37206.1"/>
    </source>
</evidence>
<comment type="caution">
    <text evidence="1">The sequence shown here is derived from an EMBL/GenBank/DDBJ whole genome shotgun (WGS) entry which is preliminary data.</text>
</comment>
<gene>
    <name evidence="1" type="ORF">A9200_06020</name>
</gene>
<organism evidence="1 2">
    <name type="scientific">Maribacter hydrothermalis</name>
    <dbReference type="NCBI Taxonomy" id="1836467"/>
    <lineage>
        <taxon>Bacteria</taxon>
        <taxon>Pseudomonadati</taxon>
        <taxon>Bacteroidota</taxon>
        <taxon>Flavobacteriia</taxon>
        <taxon>Flavobacteriales</taxon>
        <taxon>Flavobacteriaceae</taxon>
        <taxon>Maribacter</taxon>
    </lineage>
</organism>
<proteinExistence type="predicted"/>
<dbReference type="InterPro" id="IPR012545">
    <property type="entry name" value="DUF1697"/>
</dbReference>
<sequence length="180" mass="20810">MKTYIAFLRGINVSGKKKIPMAELRELCESVKLKDVKTYIQSGNIIFKSDRTNSTELEKLLEKAILNNFGFEVPVLIKTIDQLGKIISLNPFKLETDILENKIYFVLLNSGPQIEVLESFKNEEFKNEEFFYNENCIYLKCREGYGKAKLNNNLIEHKLKLIATTRNYRSMQALLKMATA</sequence>
<dbReference type="PANTHER" id="PTHR36439">
    <property type="entry name" value="BLL4334 PROTEIN"/>
    <property type="match status" value="1"/>
</dbReference>
<dbReference type="KEGG" id="mart:BTR34_06260"/>
<protein>
    <recommendedName>
        <fullName evidence="3">DUF1697 domain-containing protein</fullName>
    </recommendedName>
</protein>
<reference evidence="2" key="1">
    <citation type="submission" date="2016-06" db="EMBL/GenBank/DDBJ databases">
        <authorList>
            <person name="Zhan P."/>
        </authorList>
    </citation>
    <scope>NUCLEOTIDE SEQUENCE [LARGE SCALE GENOMIC DNA]</scope>
    <source>
        <strain evidence="2">T28</strain>
    </source>
</reference>
<name>A0A1B7Z3I9_9FLAO</name>
<dbReference type="Proteomes" id="UP000092164">
    <property type="component" value="Unassembled WGS sequence"/>
</dbReference>
<evidence type="ECO:0000313" key="2">
    <source>
        <dbReference type="Proteomes" id="UP000092164"/>
    </source>
</evidence>
<dbReference type="AlphaFoldDB" id="A0A1B7Z3I9"/>
<dbReference type="EMBL" id="LZFP01000034">
    <property type="protein sequence ID" value="OBR37206.1"/>
    <property type="molecule type" value="Genomic_DNA"/>
</dbReference>
<dbReference type="Pfam" id="PF08002">
    <property type="entry name" value="DUF1697"/>
    <property type="match status" value="1"/>
</dbReference>
<dbReference type="Gene3D" id="3.30.70.1280">
    <property type="entry name" value="SP0830-like domains"/>
    <property type="match status" value="1"/>
</dbReference>